<name>A0A7Z7IFX8_9MYCO</name>
<dbReference type="InterPro" id="IPR038332">
    <property type="entry name" value="PPE_sf"/>
</dbReference>
<sequence>MNFLVMPPELNSLSMYTGAGSTPMLQAAWAWDGLAAELGSAATSFTSLTSGLTDQAWQGPTSQAMAAAAAPYAGWLSAAAAHADNAAQQARMVVGVFEAAQASVVHPLAVAANRNGLVGLVMSNFFGQNAPAIAAAESVYEEMWAQDVSAMLGYHAGASQAAAALTPLGVIAGKRDPFAVLAKIIKDAAKQADNFRLGNRVKSNLTPDRDIFASIKRVEQRGQNLAKKAENLASQLEHAVRNGRTIVRNGRTFILHGEDVLVKNATGGFDRYVRASERLRRALGL</sequence>
<dbReference type="PANTHER" id="PTHR46766:SF1">
    <property type="entry name" value="GLUTAMINE-RICH PROTEIN 2"/>
    <property type="match status" value="1"/>
</dbReference>
<dbReference type="FunFam" id="1.20.1260.20:FF:000001">
    <property type="entry name" value="PPE family protein PPE41"/>
    <property type="match status" value="1"/>
</dbReference>
<dbReference type="Proteomes" id="UP000554965">
    <property type="component" value="Unassembled WGS sequence"/>
</dbReference>
<dbReference type="AlphaFoldDB" id="A0A7Z7IFX8"/>
<protein>
    <submittedName>
        <fullName evidence="3">PPE family protein PPE34</fullName>
    </submittedName>
</protein>
<proteinExistence type="inferred from homology"/>
<feature type="domain" description="PPE" evidence="2">
    <location>
        <begin position="2"/>
        <end position="166"/>
    </location>
</feature>
<dbReference type="SUPFAM" id="SSF140459">
    <property type="entry name" value="PE/PPE dimer-like"/>
    <property type="match status" value="1"/>
</dbReference>
<comment type="caution">
    <text evidence="3">The sequence shown here is derived from an EMBL/GenBank/DDBJ whole genome shotgun (WGS) entry which is preliminary data.</text>
</comment>
<evidence type="ECO:0000313" key="4">
    <source>
        <dbReference type="Proteomes" id="UP000554965"/>
    </source>
</evidence>
<evidence type="ECO:0000259" key="2">
    <source>
        <dbReference type="Pfam" id="PF00823"/>
    </source>
</evidence>
<gene>
    <name evidence="3" type="ORF">MSIMFB_00229</name>
</gene>
<organism evidence="3 4">
    <name type="scientific">Mycobacterium simulans</name>
    <dbReference type="NCBI Taxonomy" id="627089"/>
    <lineage>
        <taxon>Bacteria</taxon>
        <taxon>Bacillati</taxon>
        <taxon>Actinomycetota</taxon>
        <taxon>Actinomycetes</taxon>
        <taxon>Mycobacteriales</taxon>
        <taxon>Mycobacteriaceae</taxon>
        <taxon>Mycobacterium</taxon>
    </lineage>
</organism>
<reference evidence="3 4" key="1">
    <citation type="submission" date="2017-10" db="EMBL/GenBank/DDBJ databases">
        <authorList>
            <consortium name="Urmite Genomes"/>
        </authorList>
    </citation>
    <scope>NUCLEOTIDE SEQUENCE [LARGE SCALE GENOMIC DNA]</scope>
    <source>
        <strain evidence="3 4">FB-527</strain>
    </source>
</reference>
<dbReference type="PANTHER" id="PTHR46766">
    <property type="entry name" value="GLUTAMINE-RICH PROTEIN 2"/>
    <property type="match status" value="1"/>
</dbReference>
<dbReference type="GO" id="GO:0052572">
    <property type="term" value="P:response to host immune response"/>
    <property type="evidence" value="ECO:0007669"/>
    <property type="project" value="TreeGrafter"/>
</dbReference>
<dbReference type="Pfam" id="PF00823">
    <property type="entry name" value="PPE"/>
    <property type="match status" value="1"/>
</dbReference>
<accession>A0A7Z7IFX8</accession>
<dbReference type="Gene3D" id="1.20.1260.20">
    <property type="entry name" value="PPE superfamily"/>
    <property type="match status" value="1"/>
</dbReference>
<evidence type="ECO:0000256" key="1">
    <source>
        <dbReference type="ARBA" id="ARBA00010652"/>
    </source>
</evidence>
<dbReference type="InterPro" id="IPR000030">
    <property type="entry name" value="PPE_dom"/>
</dbReference>
<keyword evidence="4" id="KW-1185">Reference proteome</keyword>
<dbReference type="EMBL" id="OCTY01000002">
    <property type="protein sequence ID" value="SOJ52720.1"/>
    <property type="molecule type" value="Genomic_DNA"/>
</dbReference>
<comment type="similarity">
    <text evidence="1">Belongs to the mycobacterial PPE family.</text>
</comment>
<evidence type="ECO:0000313" key="3">
    <source>
        <dbReference type="EMBL" id="SOJ52720.1"/>
    </source>
</evidence>